<evidence type="ECO:0008006" key="5">
    <source>
        <dbReference type="Google" id="ProtNLM"/>
    </source>
</evidence>
<reference evidence="3 4" key="1">
    <citation type="submission" date="2016-10" db="EMBL/GenBank/DDBJ databases">
        <authorList>
            <person name="Varghese N."/>
            <person name="Submissions S."/>
        </authorList>
    </citation>
    <scope>NUCLEOTIDE SEQUENCE [LARGE SCALE GENOMIC DNA]</scope>
    <source>
        <strain evidence="3 4">22B</strain>
    </source>
</reference>
<dbReference type="Pfam" id="PF06691">
    <property type="entry name" value="DUF1189"/>
    <property type="match status" value="1"/>
</dbReference>
<keyword evidence="4" id="KW-1185">Reference proteome</keyword>
<evidence type="ECO:0000313" key="3">
    <source>
        <dbReference type="EMBL" id="SFK19178.1"/>
    </source>
</evidence>
<evidence type="ECO:0000256" key="2">
    <source>
        <dbReference type="SAM" id="Phobius"/>
    </source>
</evidence>
<evidence type="ECO:0000256" key="1">
    <source>
        <dbReference type="SAM" id="MobiDB-lite"/>
    </source>
</evidence>
<feature type="transmembrane region" description="Helical" evidence="2">
    <location>
        <begin position="169"/>
        <end position="200"/>
    </location>
</feature>
<dbReference type="AlphaFoldDB" id="A0A662ZA92"/>
<dbReference type="Proteomes" id="UP000243374">
    <property type="component" value="Unassembled WGS sequence"/>
</dbReference>
<gene>
    <name evidence="3" type="ORF">SAMN04487865_103514</name>
</gene>
<proteinExistence type="predicted"/>
<dbReference type="RefSeq" id="WP_074840963.1">
    <property type="nucleotide sequence ID" value="NZ_FOSF01000035.1"/>
</dbReference>
<dbReference type="OrthoDB" id="7054693at2"/>
<protein>
    <recommendedName>
        <fullName evidence="5">DUF1189 domain-containing protein</fullName>
    </recommendedName>
</protein>
<name>A0A662ZA92_9GAMM</name>
<organism evidence="3 4">
    <name type="scientific">Succinivibrio dextrinosolvens</name>
    <dbReference type="NCBI Taxonomy" id="83771"/>
    <lineage>
        <taxon>Bacteria</taxon>
        <taxon>Pseudomonadati</taxon>
        <taxon>Pseudomonadota</taxon>
        <taxon>Gammaproteobacteria</taxon>
        <taxon>Aeromonadales</taxon>
        <taxon>Succinivibrionaceae</taxon>
        <taxon>Succinivibrio</taxon>
    </lineage>
</organism>
<feature type="transmembrane region" description="Helical" evidence="2">
    <location>
        <begin position="221"/>
        <end position="239"/>
    </location>
</feature>
<feature type="transmembrane region" description="Helical" evidence="2">
    <location>
        <begin position="245"/>
        <end position="263"/>
    </location>
</feature>
<feature type="compositionally biased region" description="Basic and acidic residues" evidence="1">
    <location>
        <begin position="289"/>
        <end position="302"/>
    </location>
</feature>
<evidence type="ECO:0000313" key="4">
    <source>
        <dbReference type="Proteomes" id="UP000243374"/>
    </source>
</evidence>
<feature type="transmembrane region" description="Helical" evidence="2">
    <location>
        <begin position="39"/>
        <end position="57"/>
    </location>
</feature>
<dbReference type="EMBL" id="FOSF01000035">
    <property type="protein sequence ID" value="SFK19178.1"/>
    <property type="molecule type" value="Genomic_DNA"/>
</dbReference>
<keyword evidence="2" id="KW-0812">Transmembrane</keyword>
<feature type="region of interest" description="Disordered" evidence="1">
    <location>
        <begin position="286"/>
        <end position="366"/>
    </location>
</feature>
<keyword evidence="2" id="KW-1133">Transmembrane helix</keyword>
<sequence>MRLSDLITKEQFLNYCSYPIKALSSKNFYFDVLFRMKGFGLLYLLALCVILTIPASVKINHVLEIFRGIELPRIVAMIPPSYVAQDGSFRPLSEDNSYKEIFTTDGTLAVVYNVKDQPLSENAQKAIVELNSKTISVKAPTQKTVVKYTDLVTTGTNFDPLETSNVVDAIFGLAVPFVFVFLLCWFFCILVFNSLVMAVLSKFLFVFVGKIKTSFGNTLRLCSFANTIVGILLLVELILNVKLPFNLIMLLPMVYMILFVRNFRSELEKNGVEEFVRKYTPQGTTIKNYDSESTQRSRRDISDFTDGLDSTTNKGRTTVEDSIENQSDTEQSLGEKNSETSEGYTNAKTNSKSSDNSGDGPGYFAP</sequence>
<accession>A0A662ZA92</accession>
<keyword evidence="2" id="KW-0472">Membrane</keyword>
<feature type="compositionally biased region" description="Polar residues" evidence="1">
    <location>
        <begin position="324"/>
        <end position="357"/>
    </location>
</feature>
<dbReference type="InterPro" id="IPR009574">
    <property type="entry name" value="DUF1189"/>
</dbReference>